<evidence type="ECO:0000256" key="4">
    <source>
        <dbReference type="SAM" id="Coils"/>
    </source>
</evidence>
<dbReference type="PANTHER" id="PTHR46554">
    <property type="entry name" value="MEDIATOR OF RNA POLYMERASE II TRANSCRIPTION SUBUNIT 26A-RELATED"/>
    <property type="match status" value="1"/>
</dbReference>
<dbReference type="SMART" id="SM00509">
    <property type="entry name" value="TFS2N"/>
    <property type="match status" value="1"/>
</dbReference>
<dbReference type="PROSITE" id="PS51319">
    <property type="entry name" value="TFIIS_N"/>
    <property type="match status" value="1"/>
</dbReference>
<evidence type="ECO:0000256" key="2">
    <source>
        <dbReference type="ARBA" id="ARBA00023242"/>
    </source>
</evidence>
<dbReference type="Pfam" id="PF08711">
    <property type="entry name" value="Med26"/>
    <property type="match status" value="1"/>
</dbReference>
<evidence type="ECO:0000313" key="8">
    <source>
        <dbReference type="Proteomes" id="UP000467840"/>
    </source>
</evidence>
<reference evidence="7 8" key="1">
    <citation type="journal article" date="2020" name="Mol. Plant">
        <title>The Chromosome-Based Rubber Tree Genome Provides New Insights into Spurge Genome Evolution and Rubber Biosynthesis.</title>
        <authorList>
            <person name="Liu J."/>
            <person name="Shi C."/>
            <person name="Shi C.C."/>
            <person name="Li W."/>
            <person name="Zhang Q.J."/>
            <person name="Zhang Y."/>
            <person name="Li K."/>
            <person name="Lu H.F."/>
            <person name="Shi C."/>
            <person name="Zhu S.T."/>
            <person name="Xiao Z.Y."/>
            <person name="Nan H."/>
            <person name="Yue Y."/>
            <person name="Zhu X.G."/>
            <person name="Wu Y."/>
            <person name="Hong X.N."/>
            <person name="Fan G.Y."/>
            <person name="Tong Y."/>
            <person name="Zhang D."/>
            <person name="Mao C.L."/>
            <person name="Liu Y.L."/>
            <person name="Hao S.J."/>
            <person name="Liu W.Q."/>
            <person name="Lv M.Q."/>
            <person name="Zhang H.B."/>
            <person name="Liu Y."/>
            <person name="Hu-Tang G.R."/>
            <person name="Wang J.P."/>
            <person name="Wang J.H."/>
            <person name="Sun Y.H."/>
            <person name="Ni S.B."/>
            <person name="Chen W.B."/>
            <person name="Zhang X.C."/>
            <person name="Jiao Y.N."/>
            <person name="Eichler E.E."/>
            <person name="Li G.H."/>
            <person name="Liu X."/>
            <person name="Gao L.Z."/>
        </authorList>
    </citation>
    <scope>NUCLEOTIDE SEQUENCE [LARGE SCALE GENOMIC DNA]</scope>
    <source>
        <strain evidence="8">cv. GT1</strain>
        <tissue evidence="7">Leaf</tissue>
    </source>
</reference>
<feature type="compositionally biased region" description="Basic residues" evidence="5">
    <location>
        <begin position="456"/>
        <end position="477"/>
    </location>
</feature>
<feature type="region of interest" description="Disordered" evidence="5">
    <location>
        <begin position="289"/>
        <end position="405"/>
    </location>
</feature>
<dbReference type="SUPFAM" id="SSF47676">
    <property type="entry name" value="Conserved domain common to transcription factors TFIIS, elongin A, CRSP70"/>
    <property type="match status" value="1"/>
</dbReference>
<organism evidence="7 8">
    <name type="scientific">Hevea brasiliensis</name>
    <name type="common">Para rubber tree</name>
    <name type="synonym">Siphonia brasiliensis</name>
    <dbReference type="NCBI Taxonomy" id="3981"/>
    <lineage>
        <taxon>Eukaryota</taxon>
        <taxon>Viridiplantae</taxon>
        <taxon>Streptophyta</taxon>
        <taxon>Embryophyta</taxon>
        <taxon>Tracheophyta</taxon>
        <taxon>Spermatophyta</taxon>
        <taxon>Magnoliopsida</taxon>
        <taxon>eudicotyledons</taxon>
        <taxon>Gunneridae</taxon>
        <taxon>Pentapetalae</taxon>
        <taxon>rosids</taxon>
        <taxon>fabids</taxon>
        <taxon>Malpighiales</taxon>
        <taxon>Euphorbiaceae</taxon>
        <taxon>Crotonoideae</taxon>
        <taxon>Micrandreae</taxon>
        <taxon>Hevea</taxon>
    </lineage>
</organism>
<feature type="compositionally biased region" description="Basic and acidic residues" evidence="5">
    <location>
        <begin position="371"/>
        <end position="390"/>
    </location>
</feature>
<evidence type="ECO:0000256" key="1">
    <source>
        <dbReference type="ARBA" id="ARBA00004123"/>
    </source>
</evidence>
<proteinExistence type="predicted"/>
<keyword evidence="2 3" id="KW-0539">Nucleus</keyword>
<sequence>MKSVSLDYWRNYFRTANCDIFGIIDNAIIVAASDCPNEFRLRRDRIAERLFCSRLTRCSGCNRVELPVPAYEGENDDDGGCKRRVVDDDDYDDEDIDIDGCEFEGRGSKESKVNSSNRDDNDFDNGEVNVNDHLVSNYSYGEAEALTDEIEEESQIVGEVLRIKDILLNNRDETDSLLFESLRRLQLMVLTVDTLKATEIGKAVNSLRKHASKNIHILARSLIDGWKVLVDEWCSATKAFGGNNLQSDEGTPESVNPSVVDEEEGLPSPPLDEGAFFATQTTGIELSQFFDGMDDFGNPRNSGEFIKNSENGRKPSLGNENVTKRKEQTPNEAIFVAKDDKSQQIRRREAVTKPNRPSNADFGPGRPPKQSVERKANNDSKLMRKTERVVSQRKPPSGQQEKFKCSDEVAVQMKLEATKRKLQESYQQAENAKRQRTIQVMELHDLPKQRLVQKNPHARPGSRNRHWAHAHGRWQPS</sequence>
<dbReference type="InterPro" id="IPR003617">
    <property type="entry name" value="TFIIS/CRSP70_N_sub"/>
</dbReference>
<accession>A0A6A6LXT3</accession>
<feature type="coiled-coil region" evidence="4">
    <location>
        <begin position="412"/>
        <end position="439"/>
    </location>
</feature>
<dbReference type="CDD" id="cd00183">
    <property type="entry name" value="TFIIS_I"/>
    <property type="match status" value="1"/>
</dbReference>
<protein>
    <recommendedName>
        <fullName evidence="6">TFIIS N-terminal domain-containing protein</fullName>
    </recommendedName>
</protein>
<dbReference type="Gene3D" id="1.20.930.10">
    <property type="entry name" value="Conserved domain common to transcription factors TFIIS, elongin A, CRSP70"/>
    <property type="match status" value="1"/>
</dbReference>
<feature type="region of interest" description="Disordered" evidence="5">
    <location>
        <begin position="444"/>
        <end position="477"/>
    </location>
</feature>
<gene>
    <name evidence="7" type="ORF">GH714_038484</name>
</gene>
<evidence type="ECO:0000259" key="6">
    <source>
        <dbReference type="PROSITE" id="PS51319"/>
    </source>
</evidence>
<keyword evidence="8" id="KW-1185">Reference proteome</keyword>
<dbReference type="InterPro" id="IPR035441">
    <property type="entry name" value="TFIIS/LEDGF_dom_sf"/>
</dbReference>
<feature type="compositionally biased region" description="Basic and acidic residues" evidence="5">
    <location>
        <begin position="103"/>
        <end position="120"/>
    </location>
</feature>
<feature type="region of interest" description="Disordered" evidence="5">
    <location>
        <begin position="241"/>
        <end position="275"/>
    </location>
</feature>
<dbReference type="GO" id="GO:0005634">
    <property type="term" value="C:nucleus"/>
    <property type="evidence" value="ECO:0007669"/>
    <property type="project" value="UniProtKB-SubCell"/>
</dbReference>
<comment type="caution">
    <text evidence="7">The sequence shown here is derived from an EMBL/GenBank/DDBJ whole genome shotgun (WGS) entry which is preliminary data.</text>
</comment>
<feature type="domain" description="TFIIS N-terminal" evidence="6">
    <location>
        <begin position="158"/>
        <end position="233"/>
    </location>
</feature>
<feature type="compositionally biased region" description="Acidic residues" evidence="5">
    <location>
        <begin position="92"/>
        <end position="102"/>
    </location>
</feature>
<evidence type="ECO:0000313" key="7">
    <source>
        <dbReference type="EMBL" id="KAF2304836.1"/>
    </source>
</evidence>
<dbReference type="EMBL" id="JAAGAX010000009">
    <property type="protein sequence ID" value="KAF2304836.1"/>
    <property type="molecule type" value="Genomic_DNA"/>
</dbReference>
<feature type="compositionally biased region" description="Basic and acidic residues" evidence="5">
    <location>
        <begin position="337"/>
        <end position="351"/>
    </location>
</feature>
<evidence type="ECO:0000256" key="3">
    <source>
        <dbReference type="PROSITE-ProRule" id="PRU00649"/>
    </source>
</evidence>
<dbReference type="Proteomes" id="UP000467840">
    <property type="component" value="Chromosome 16"/>
</dbReference>
<name>A0A6A6LXT3_HEVBR</name>
<feature type="compositionally biased region" description="Polar residues" evidence="5">
    <location>
        <begin position="243"/>
        <end position="257"/>
    </location>
</feature>
<keyword evidence="4" id="KW-0175">Coiled coil</keyword>
<comment type="subcellular location">
    <subcellularLocation>
        <location evidence="1 3">Nucleus</location>
    </subcellularLocation>
</comment>
<evidence type="ECO:0000256" key="5">
    <source>
        <dbReference type="SAM" id="MobiDB-lite"/>
    </source>
</evidence>
<dbReference type="InterPro" id="IPR017923">
    <property type="entry name" value="TFIIS_N"/>
</dbReference>
<dbReference type="AlphaFoldDB" id="A0A6A6LXT3"/>
<feature type="region of interest" description="Disordered" evidence="5">
    <location>
        <begin position="92"/>
        <end position="128"/>
    </location>
</feature>
<dbReference type="PANTHER" id="PTHR46554:SF2">
    <property type="entry name" value="TFIIS N-TERMINAL DOMAIN-CONTAINING PROTEIN"/>
    <property type="match status" value="1"/>
</dbReference>